<keyword evidence="1" id="KW-0812">Transmembrane</keyword>
<dbReference type="EMBL" id="JACSCY010000015">
    <property type="protein sequence ID" value="MBC6612548.1"/>
    <property type="molecule type" value="Genomic_DNA"/>
</dbReference>
<dbReference type="Proteomes" id="UP000622017">
    <property type="component" value="Unassembled WGS sequence"/>
</dbReference>
<evidence type="ECO:0000313" key="2">
    <source>
        <dbReference type="EMBL" id="MBC6612548.1"/>
    </source>
</evidence>
<proteinExistence type="predicted"/>
<evidence type="ECO:0000313" key="3">
    <source>
        <dbReference type="Proteomes" id="UP000622017"/>
    </source>
</evidence>
<keyword evidence="1" id="KW-1133">Transmembrane helix</keyword>
<organism evidence="2 3">
    <name type="scientific">Hymenobacter citatus</name>
    <dbReference type="NCBI Taxonomy" id="2763506"/>
    <lineage>
        <taxon>Bacteria</taxon>
        <taxon>Pseudomonadati</taxon>
        <taxon>Bacteroidota</taxon>
        <taxon>Cytophagia</taxon>
        <taxon>Cytophagales</taxon>
        <taxon>Hymenobacteraceae</taxon>
        <taxon>Hymenobacter</taxon>
    </lineage>
</organism>
<keyword evidence="1" id="KW-0472">Membrane</keyword>
<sequence>MTTTPTRTLWPYAIITAFLLFGGYIGYMVSQTMRTNVDLVSPTYYQQELAYQQRIESVARTAALPSAVAIEYQAAEQQLRVQLPTTLSGQLLEGSIHFFRPSNLQLDFTLPLQPDSDLIQRISTQKTDSGFWRVRVDFTADGQSYFVEQDLTI</sequence>
<dbReference type="Pfam" id="PF05751">
    <property type="entry name" value="FixH"/>
    <property type="match status" value="1"/>
</dbReference>
<accession>A0ABR7MN85</accession>
<feature type="transmembrane region" description="Helical" evidence="1">
    <location>
        <begin position="12"/>
        <end position="29"/>
    </location>
</feature>
<gene>
    <name evidence="2" type="ORF">H8B15_16620</name>
</gene>
<dbReference type="RefSeq" id="WP_187320778.1">
    <property type="nucleotide sequence ID" value="NZ_JACSCY010000015.1"/>
</dbReference>
<comment type="caution">
    <text evidence="2">The sequence shown here is derived from an EMBL/GenBank/DDBJ whole genome shotgun (WGS) entry which is preliminary data.</text>
</comment>
<keyword evidence="3" id="KW-1185">Reference proteome</keyword>
<protein>
    <submittedName>
        <fullName evidence="2">FixH family protein</fullName>
    </submittedName>
</protein>
<dbReference type="InterPro" id="IPR008620">
    <property type="entry name" value="FixH"/>
</dbReference>
<evidence type="ECO:0000256" key="1">
    <source>
        <dbReference type="SAM" id="Phobius"/>
    </source>
</evidence>
<reference evidence="2 3" key="1">
    <citation type="submission" date="2020-08" db="EMBL/GenBank/DDBJ databases">
        <title>Hymenobacter sp.</title>
        <authorList>
            <person name="Kim M.K."/>
        </authorList>
    </citation>
    <scope>NUCLEOTIDE SEQUENCE [LARGE SCALE GENOMIC DNA]</scope>
    <source>
        <strain evidence="2 3">BT507</strain>
    </source>
</reference>
<name>A0ABR7MN85_9BACT</name>